<reference evidence="2" key="1">
    <citation type="submission" date="2020-10" db="EMBL/GenBank/DDBJ databases">
        <authorList>
            <person name="Gilroy R."/>
        </authorList>
    </citation>
    <scope>NUCLEOTIDE SEQUENCE</scope>
    <source>
        <strain evidence="2">7293</strain>
    </source>
</reference>
<evidence type="ECO:0000313" key="3">
    <source>
        <dbReference type="Proteomes" id="UP000823615"/>
    </source>
</evidence>
<sequence>MLKIFRSILSVSLLVLALASCQQAPLPPLIIPDSSSISKGEAIEAVGSAFNSLNQNAIQDDVVAAIKHFAGDSNFPNNPNISRVANTTFINMKGTEYPVENLDGLKEVASDFSSTLTGWAAGWAIAAVLGLEVPFYIPVEELAISMETSIEFDNYTDCFWEWGSAESILDGQINVVGTIDNAILNKSVLSIVDNDKDVTASIFGTYEISTDDASPLQILMNDESKSRYDLSFSGLEGSFKLTANIDASKLFLREIASDLSSGNYGEVVTMVADAVKSWDIIVYVPETDSNFSVSVIDPETGDSQVLSWNEASYEFDDSTNKLDNDELSVAIEAYKEFTDNLGSSSFGTVRFFNSLDNAIKGNGSYTSQDYGTMDIANFGTLGISEGELDFELSFDDYKFSADSDATAVGSANITFIGTSDSSSFSATSYEADVSANLSTGEAISFSVSGAIANNSGNIVFTLDSGKVSGIQDANGGSQSSLQGAFDNAGITAIEGIDINLLF</sequence>
<dbReference type="AlphaFoldDB" id="A0A9D9H634"/>
<feature type="chain" id="PRO_5038561144" evidence="1">
    <location>
        <begin position="25"/>
        <end position="502"/>
    </location>
</feature>
<comment type="caution">
    <text evidence="2">The sequence shown here is derived from an EMBL/GenBank/DDBJ whole genome shotgun (WGS) entry which is preliminary data.</text>
</comment>
<organism evidence="2 3">
    <name type="scientific">Candidatus Ornithospirochaeta stercoripullorum</name>
    <dbReference type="NCBI Taxonomy" id="2840899"/>
    <lineage>
        <taxon>Bacteria</taxon>
        <taxon>Pseudomonadati</taxon>
        <taxon>Spirochaetota</taxon>
        <taxon>Spirochaetia</taxon>
        <taxon>Spirochaetales</taxon>
        <taxon>Spirochaetaceae</taxon>
        <taxon>Spirochaetaceae incertae sedis</taxon>
        <taxon>Candidatus Ornithospirochaeta</taxon>
    </lineage>
</organism>
<dbReference type="Proteomes" id="UP000823615">
    <property type="component" value="Unassembled WGS sequence"/>
</dbReference>
<evidence type="ECO:0000256" key="1">
    <source>
        <dbReference type="SAM" id="SignalP"/>
    </source>
</evidence>
<evidence type="ECO:0000313" key="2">
    <source>
        <dbReference type="EMBL" id="MBO8436223.1"/>
    </source>
</evidence>
<feature type="signal peptide" evidence="1">
    <location>
        <begin position="1"/>
        <end position="24"/>
    </location>
</feature>
<name>A0A9D9H634_9SPIO</name>
<protein>
    <submittedName>
        <fullName evidence="2">Uncharacterized protein</fullName>
    </submittedName>
</protein>
<dbReference type="EMBL" id="JADIMT010000055">
    <property type="protein sequence ID" value="MBO8436223.1"/>
    <property type="molecule type" value="Genomic_DNA"/>
</dbReference>
<reference evidence="2" key="2">
    <citation type="journal article" date="2021" name="PeerJ">
        <title>Extensive microbial diversity within the chicken gut microbiome revealed by metagenomics and culture.</title>
        <authorList>
            <person name="Gilroy R."/>
            <person name="Ravi A."/>
            <person name="Getino M."/>
            <person name="Pursley I."/>
            <person name="Horton D.L."/>
            <person name="Alikhan N.F."/>
            <person name="Baker D."/>
            <person name="Gharbi K."/>
            <person name="Hall N."/>
            <person name="Watson M."/>
            <person name="Adriaenssens E.M."/>
            <person name="Foster-Nyarko E."/>
            <person name="Jarju S."/>
            <person name="Secka A."/>
            <person name="Antonio M."/>
            <person name="Oren A."/>
            <person name="Chaudhuri R.R."/>
            <person name="La Ragione R."/>
            <person name="Hildebrand F."/>
            <person name="Pallen M.J."/>
        </authorList>
    </citation>
    <scope>NUCLEOTIDE SEQUENCE</scope>
    <source>
        <strain evidence="2">7293</strain>
    </source>
</reference>
<keyword evidence="1" id="KW-0732">Signal</keyword>
<accession>A0A9D9H634</accession>
<gene>
    <name evidence="2" type="ORF">IAA97_04520</name>
</gene>
<dbReference type="PROSITE" id="PS51257">
    <property type="entry name" value="PROKAR_LIPOPROTEIN"/>
    <property type="match status" value="1"/>
</dbReference>
<proteinExistence type="predicted"/>